<proteinExistence type="predicted"/>
<reference evidence="2" key="1">
    <citation type="submission" date="2022-03" db="EMBL/GenBank/DDBJ databases">
        <authorList>
            <person name="Sayadi A."/>
        </authorList>
    </citation>
    <scope>NUCLEOTIDE SEQUENCE</scope>
</reference>
<keyword evidence="3" id="KW-1185">Reference proteome</keyword>
<gene>
    <name evidence="2" type="ORF">ACAOBT_LOCUS17067</name>
</gene>
<evidence type="ECO:0000313" key="2">
    <source>
        <dbReference type="EMBL" id="CAH1986111.1"/>
    </source>
</evidence>
<dbReference type="Proteomes" id="UP001152888">
    <property type="component" value="Unassembled WGS sequence"/>
</dbReference>
<sequence>MGPLEAYPEGSPSLGRSRKIY</sequence>
<organism evidence="2 3">
    <name type="scientific">Acanthoscelides obtectus</name>
    <name type="common">Bean weevil</name>
    <name type="synonym">Bruchus obtectus</name>
    <dbReference type="NCBI Taxonomy" id="200917"/>
    <lineage>
        <taxon>Eukaryota</taxon>
        <taxon>Metazoa</taxon>
        <taxon>Ecdysozoa</taxon>
        <taxon>Arthropoda</taxon>
        <taxon>Hexapoda</taxon>
        <taxon>Insecta</taxon>
        <taxon>Pterygota</taxon>
        <taxon>Neoptera</taxon>
        <taxon>Endopterygota</taxon>
        <taxon>Coleoptera</taxon>
        <taxon>Polyphaga</taxon>
        <taxon>Cucujiformia</taxon>
        <taxon>Chrysomeloidea</taxon>
        <taxon>Chrysomelidae</taxon>
        <taxon>Bruchinae</taxon>
        <taxon>Bruchini</taxon>
        <taxon>Acanthoscelides</taxon>
    </lineage>
</organism>
<feature type="region of interest" description="Disordered" evidence="1">
    <location>
        <begin position="1"/>
        <end position="21"/>
    </location>
</feature>
<dbReference type="AlphaFoldDB" id="A0A9P0PH94"/>
<name>A0A9P0PH94_ACAOB</name>
<dbReference type="EMBL" id="CAKOFQ010006993">
    <property type="protein sequence ID" value="CAH1986111.1"/>
    <property type="molecule type" value="Genomic_DNA"/>
</dbReference>
<evidence type="ECO:0000256" key="1">
    <source>
        <dbReference type="SAM" id="MobiDB-lite"/>
    </source>
</evidence>
<comment type="caution">
    <text evidence="2">The sequence shown here is derived from an EMBL/GenBank/DDBJ whole genome shotgun (WGS) entry which is preliminary data.</text>
</comment>
<protein>
    <submittedName>
        <fullName evidence="2">Uncharacterized protein</fullName>
    </submittedName>
</protein>
<accession>A0A9P0PH94</accession>
<evidence type="ECO:0000313" key="3">
    <source>
        <dbReference type="Proteomes" id="UP001152888"/>
    </source>
</evidence>